<dbReference type="GeneID" id="85465474"/>
<dbReference type="EMBL" id="JAHMHR010000008">
    <property type="protein sequence ID" value="KAK1689566.1"/>
    <property type="molecule type" value="Genomic_DNA"/>
</dbReference>
<feature type="compositionally biased region" description="Basic and acidic residues" evidence="2">
    <location>
        <begin position="1"/>
        <end position="23"/>
    </location>
</feature>
<proteinExistence type="predicted"/>
<dbReference type="AlphaFoldDB" id="A0AAJ0AV54"/>
<evidence type="ECO:0000313" key="3">
    <source>
        <dbReference type="EMBL" id="KAK1689566.1"/>
    </source>
</evidence>
<protein>
    <recommendedName>
        <fullName evidence="5">RRM domain-containing protein</fullName>
    </recommendedName>
</protein>
<comment type="caution">
    <text evidence="3">The sequence shown here is derived from an EMBL/GenBank/DDBJ whole genome shotgun (WGS) entry which is preliminary data.</text>
</comment>
<keyword evidence="1" id="KW-0175">Coiled coil</keyword>
<reference evidence="3" key="1">
    <citation type="submission" date="2021-06" db="EMBL/GenBank/DDBJ databases">
        <title>Comparative genomics, transcriptomics and evolutionary studies reveal genomic signatures of adaptation to plant cell wall in hemibiotrophic fungi.</title>
        <authorList>
            <consortium name="DOE Joint Genome Institute"/>
            <person name="Baroncelli R."/>
            <person name="Diaz J.F."/>
            <person name="Benocci T."/>
            <person name="Peng M."/>
            <person name="Battaglia E."/>
            <person name="Haridas S."/>
            <person name="Andreopoulos W."/>
            <person name="Labutti K."/>
            <person name="Pangilinan J."/>
            <person name="Floch G.L."/>
            <person name="Makela M.R."/>
            <person name="Henrissat B."/>
            <person name="Grigoriev I.V."/>
            <person name="Crouch J.A."/>
            <person name="De Vries R.P."/>
            <person name="Sukno S.A."/>
            <person name="Thon M.R."/>
        </authorList>
    </citation>
    <scope>NUCLEOTIDE SEQUENCE</scope>
    <source>
        <strain evidence="3">CBS 193.32</strain>
    </source>
</reference>
<name>A0AAJ0AV54_9PEZI</name>
<dbReference type="InterPro" id="IPR035979">
    <property type="entry name" value="RBD_domain_sf"/>
</dbReference>
<dbReference type="GO" id="GO:0003676">
    <property type="term" value="F:nucleic acid binding"/>
    <property type="evidence" value="ECO:0007669"/>
    <property type="project" value="InterPro"/>
</dbReference>
<feature type="coiled-coil region" evidence="1">
    <location>
        <begin position="206"/>
        <end position="233"/>
    </location>
</feature>
<organism evidence="3 4">
    <name type="scientific">Colletotrichum godetiae</name>
    <dbReference type="NCBI Taxonomy" id="1209918"/>
    <lineage>
        <taxon>Eukaryota</taxon>
        <taxon>Fungi</taxon>
        <taxon>Dikarya</taxon>
        <taxon>Ascomycota</taxon>
        <taxon>Pezizomycotina</taxon>
        <taxon>Sordariomycetes</taxon>
        <taxon>Hypocreomycetidae</taxon>
        <taxon>Glomerellales</taxon>
        <taxon>Glomerellaceae</taxon>
        <taxon>Colletotrichum</taxon>
        <taxon>Colletotrichum acutatum species complex</taxon>
    </lineage>
</organism>
<feature type="region of interest" description="Disordered" evidence="2">
    <location>
        <begin position="94"/>
        <end position="126"/>
    </location>
</feature>
<evidence type="ECO:0000313" key="4">
    <source>
        <dbReference type="Proteomes" id="UP001224890"/>
    </source>
</evidence>
<feature type="region of interest" description="Disordered" evidence="2">
    <location>
        <begin position="1"/>
        <end position="54"/>
    </location>
</feature>
<dbReference type="SUPFAM" id="SSF54928">
    <property type="entry name" value="RNA-binding domain, RBD"/>
    <property type="match status" value="1"/>
</dbReference>
<evidence type="ECO:0008006" key="5">
    <source>
        <dbReference type="Google" id="ProtNLM"/>
    </source>
</evidence>
<sequence>MVDTYDPRSLDRVIKQEKDKHGEASVYASTDNGFDDDQNDAGSPPAPTRPTLPQANSKILIDFGDDSKDLNATDVDASHTHTITSSAVTKQIESFGPGRKSLDPSSAEFTPSSTTRDHLSSKQSFSSYSDARQDDFLAMTSRLKQFEADQEVLKRENVSLEYANELLKHKVNLNEAIINELKEDIKEANLLRCRAQSYSVEQNERCKKDQEALSKLQDDLDHTQEQLTEYKTKHAGEVASNAPLFAQMQAMQNCLLNAVERAKMYEAFMRGFLTDHPEVTESFATIGVSLDRSLDDRGNMNSGLPTILGINDEPLISFEDHFPALKTPAKPLNIDRANHATSPRPELPYVFKEALITPDPPELSAKKQHPPPPIQYLDNQKIETAARPDNGTGLDWSDGSDNIWDSPFQKERVLRAYQRATGSRRPSAVPGMLKYGIRYIRNETDQKLTANDGMPGVASRTIIMTGFPDEVHVQRILEHIRGGRILKAHALPMGTSDNRLNHAYIEFTSPEDAKAFYRYSLNRDREIGFTTADGNSVRVHISIANTDSFPLKDSIVAMIREGSTRCLAVTEFPVMHLHTVLKRAGLASTFAEVITHFVYADDGSFQISFSNIESAVLVRKCIIGSPLYSGSPEGHNVVFCRDPCDASLDDLLHIRYLPTSPSFNVDIISAENARGFQTKEEAEAEDQRYQEAWLANAHSDDPVEEAELDAFREGQKPITWEKSANWNDAVEYMDFDPDQGKEVRHRKDPKSGAFQMWYSAGWTYTTEQSQKEWLHYNIDSTDPYTQQTADLIYQSTGLIDQRKQIIVDDGGIHGDADQSLNTESSASRRSASARIWAEPIDTMSNDRPVHLTVVPTTGSYYNRIYGNSRLGVPSLLDTPLIANSNVPTTPLAFRQRLQEIHDAPSSVAPSVMSGGGALHGITKAGFNKLAARVARDKRELYKKKKPHQDDGPFW</sequence>
<feature type="compositionally biased region" description="Polar residues" evidence="2">
    <location>
        <begin position="103"/>
        <end position="114"/>
    </location>
</feature>
<dbReference type="RefSeq" id="XP_060433261.1">
    <property type="nucleotide sequence ID" value="XM_060580948.1"/>
</dbReference>
<evidence type="ECO:0000256" key="2">
    <source>
        <dbReference type="SAM" id="MobiDB-lite"/>
    </source>
</evidence>
<evidence type="ECO:0000256" key="1">
    <source>
        <dbReference type="SAM" id="Coils"/>
    </source>
</evidence>
<dbReference type="Proteomes" id="UP001224890">
    <property type="component" value="Unassembled WGS sequence"/>
</dbReference>
<accession>A0AAJ0AV54</accession>
<keyword evidence="4" id="KW-1185">Reference proteome</keyword>
<gene>
    <name evidence="3" type="ORF">BDP55DRAFT_765809</name>
</gene>